<accession>A0A9X3S624</accession>
<feature type="domain" description="Peptidase M6-like" evidence="1">
    <location>
        <begin position="255"/>
        <end position="309"/>
    </location>
</feature>
<dbReference type="InterPro" id="IPR008757">
    <property type="entry name" value="Peptidase_M6-like_domain"/>
</dbReference>
<dbReference type="NCBIfam" id="TIGR03296">
    <property type="entry name" value="M6dom_TIGR03296"/>
    <property type="match status" value="1"/>
</dbReference>
<organism evidence="2 3">
    <name type="scientific">Solirubrobacter ginsenosidimutans</name>
    <dbReference type="NCBI Taxonomy" id="490573"/>
    <lineage>
        <taxon>Bacteria</taxon>
        <taxon>Bacillati</taxon>
        <taxon>Actinomycetota</taxon>
        <taxon>Thermoleophilia</taxon>
        <taxon>Solirubrobacterales</taxon>
        <taxon>Solirubrobacteraceae</taxon>
        <taxon>Solirubrobacter</taxon>
    </lineage>
</organism>
<dbReference type="AlphaFoldDB" id="A0A9X3S624"/>
<name>A0A9X3S624_9ACTN</name>
<dbReference type="Proteomes" id="UP001149140">
    <property type="component" value="Unassembled WGS sequence"/>
</dbReference>
<proteinExistence type="predicted"/>
<keyword evidence="2" id="KW-0378">Hydrolase</keyword>
<evidence type="ECO:0000313" key="2">
    <source>
        <dbReference type="EMBL" id="MDA0166202.1"/>
    </source>
</evidence>
<keyword evidence="2" id="KW-0482">Metalloprotease</keyword>
<protein>
    <submittedName>
        <fullName evidence="2">M6 family metalloprotease domain-containing protein</fullName>
    </submittedName>
</protein>
<dbReference type="EMBL" id="JAPDOD010000060">
    <property type="protein sequence ID" value="MDA0166202.1"/>
    <property type="molecule type" value="Genomic_DNA"/>
</dbReference>
<keyword evidence="2" id="KW-0645">Protease</keyword>
<evidence type="ECO:0000259" key="1">
    <source>
        <dbReference type="Pfam" id="PF05547"/>
    </source>
</evidence>
<dbReference type="Pfam" id="PF05547">
    <property type="entry name" value="Peptidase_M6"/>
    <property type="match status" value="1"/>
</dbReference>
<gene>
    <name evidence="2" type="ORF">OM076_38410</name>
</gene>
<dbReference type="GO" id="GO:0006508">
    <property type="term" value="P:proteolysis"/>
    <property type="evidence" value="ECO:0007669"/>
    <property type="project" value="InterPro"/>
</dbReference>
<keyword evidence="3" id="KW-1185">Reference proteome</keyword>
<sequence length="803" mass="84962">MAAPPAPLDPQNWSFQDNLTWGDYKKLPGPDYSDPAIQPTVKKWKVAIVLADFKDRDFIVTKGAGSTIWGTPTATANNIPREQVGQFYADFLNKPSATNNFQTMNRYWMEDSFGKYGVELTPFGPYRLDHNAYEYFISAYAGTTQNTYCPTPAATPCNRNIRTDLRAAWAAAVGEAKIAEYDNIFYTVAGEDQSSTWQEFGEMKFLSQDTVTDAFGPKAYDPTKTVNWAPTRYVPWSSWAVATNIWPNASGNTSTEAESSGMAVYAHELSHNLSIPDNYNNPFAATPQRTASGMWDMMSRGSFNGPGGQHTRFQIPPTQGGALGAQHNLRNKRFLNFIGDGDILRLNRGGLAQSGVAVAEVKAREVAPNGDLAGVRVLLDGGDKNPACRYHTNPTCEGPWFTSATGTGVTAGFNDYTMEVVQQVGSDSYAPGHGVLIGKSKNSNSSCGSFSCFVWYIDSNPQDINQIDYLKADGTPVKATIGDERQTNDGSFNAGLNSGSTYEYKAEANRLQFYVINKRTDADGMLRYTVAVRSLDGSGPQTRGVALATPQRGTTEGFASCTFPLTNTGAAAAVPAGVHPQDATAFLGSDVYRLAATASGTGWTAHLKNALATAKFGETIQVPVYIDKAAGAAASGSVTLTATSESDATKTVSATCTTTDGTVGGSVPATLALTMGTPASFGAFTPGLGKDYFATTTANVISTAGDAALSVADPSTTNTGKLVNGTFSLPETLQANAVLGTTSNGVYAPVGGAATPTTLLTWAAPASNAGVTIGFKQPVKSTDALRTGTYSKTLTFTLSTTTP</sequence>
<reference evidence="2" key="1">
    <citation type="submission" date="2022-10" db="EMBL/GenBank/DDBJ databases">
        <title>The WGS of Solirubrobacter ginsenosidimutans DSM 21036.</title>
        <authorList>
            <person name="Jiang Z."/>
        </authorList>
    </citation>
    <scope>NUCLEOTIDE SEQUENCE</scope>
    <source>
        <strain evidence="2">DSM 21036</strain>
    </source>
</reference>
<evidence type="ECO:0000313" key="3">
    <source>
        <dbReference type="Proteomes" id="UP001149140"/>
    </source>
</evidence>
<dbReference type="GO" id="GO:0008237">
    <property type="term" value="F:metallopeptidase activity"/>
    <property type="evidence" value="ECO:0007669"/>
    <property type="project" value="UniProtKB-KW"/>
</dbReference>
<comment type="caution">
    <text evidence="2">The sequence shown here is derived from an EMBL/GenBank/DDBJ whole genome shotgun (WGS) entry which is preliminary data.</text>
</comment>